<dbReference type="InterPro" id="IPR051654">
    <property type="entry name" value="Meroterpenoid_MTases"/>
</dbReference>
<dbReference type="PANTHER" id="PTHR35897">
    <property type="entry name" value="METHYLTRANSFERASE AUSD"/>
    <property type="match status" value="1"/>
</dbReference>
<gene>
    <name evidence="1" type="ORF">Bfra_007435</name>
</gene>
<keyword evidence="1" id="KW-0489">Methyltransferase</keyword>
<dbReference type="EMBL" id="JABFCT010000026">
    <property type="protein sequence ID" value="KAF5868238.1"/>
    <property type="molecule type" value="Genomic_DNA"/>
</dbReference>
<dbReference type="RefSeq" id="XP_037187187.1">
    <property type="nucleotide sequence ID" value="XM_037337807.1"/>
</dbReference>
<protein>
    <submittedName>
        <fullName evidence="1">Putative methyltransferase domain-containing protein</fullName>
    </submittedName>
</protein>
<proteinExistence type="predicted"/>
<name>A0A8H6AI69_9HELO</name>
<evidence type="ECO:0000313" key="2">
    <source>
        <dbReference type="Proteomes" id="UP000531561"/>
    </source>
</evidence>
<dbReference type="OrthoDB" id="2094832at2759"/>
<comment type="caution">
    <text evidence="1">The sequence shown here is derived from an EMBL/GenBank/DDBJ whole genome shotgun (WGS) entry which is preliminary data.</text>
</comment>
<sequence>MFLYPTISRHFIYDRIPRSLEIEAILVDLGTFISQDLHKSVLDGAPSTNMYGLDTVNHWGLGFDMFRDHEKFHAHCIEGDILIRVRKNATENVYHLGDLRFTSMDMVRAAKTLVDLSKVGIWVVGYQVGGSLTFFQERTELVKGDNWLHDPESSGECGMKLGKKRDQSGTLQLRLKLSRRWDENRRMCLRVRKI</sequence>
<accession>A0A8H6AI69</accession>
<dbReference type="GO" id="GO:0008168">
    <property type="term" value="F:methyltransferase activity"/>
    <property type="evidence" value="ECO:0007669"/>
    <property type="project" value="UniProtKB-KW"/>
</dbReference>
<organism evidence="1 2">
    <name type="scientific">Botrytis fragariae</name>
    <dbReference type="NCBI Taxonomy" id="1964551"/>
    <lineage>
        <taxon>Eukaryota</taxon>
        <taxon>Fungi</taxon>
        <taxon>Dikarya</taxon>
        <taxon>Ascomycota</taxon>
        <taxon>Pezizomycotina</taxon>
        <taxon>Leotiomycetes</taxon>
        <taxon>Helotiales</taxon>
        <taxon>Sclerotiniaceae</taxon>
        <taxon>Botrytis</taxon>
    </lineage>
</organism>
<dbReference type="GO" id="GO:0032259">
    <property type="term" value="P:methylation"/>
    <property type="evidence" value="ECO:0007669"/>
    <property type="project" value="UniProtKB-KW"/>
</dbReference>
<dbReference type="GeneID" id="59261499"/>
<keyword evidence="2" id="KW-1185">Reference proteome</keyword>
<evidence type="ECO:0000313" key="1">
    <source>
        <dbReference type="EMBL" id="KAF5868238.1"/>
    </source>
</evidence>
<keyword evidence="1" id="KW-0808">Transferase</keyword>
<dbReference type="PANTHER" id="PTHR35897:SF2">
    <property type="entry name" value="METHYLTRANSFERASE DOMAIN-CONTAINING PROTEIN"/>
    <property type="match status" value="1"/>
</dbReference>
<reference evidence="1 2" key="1">
    <citation type="journal article" date="2020" name="Phytopathology">
        <title>A high-quality genome resource of Botrytis fragariae, a new and rapidly spreading fungal pathogen causing strawberry gray mold in the U.S.A.</title>
        <authorList>
            <person name="Wu Y."/>
            <person name="Saski C.A."/>
            <person name="Schnabel G."/>
            <person name="Xiao S."/>
            <person name="Hu M."/>
        </authorList>
    </citation>
    <scope>NUCLEOTIDE SEQUENCE [LARGE SCALE GENOMIC DNA]</scope>
    <source>
        <strain evidence="1 2">BVB16</strain>
    </source>
</reference>
<dbReference type="AlphaFoldDB" id="A0A8H6AI69"/>
<dbReference type="Proteomes" id="UP000531561">
    <property type="component" value="Unassembled WGS sequence"/>
</dbReference>